<organism evidence="1">
    <name type="scientific">Rhizophora mucronata</name>
    <name type="common">Asiatic mangrove</name>
    <dbReference type="NCBI Taxonomy" id="61149"/>
    <lineage>
        <taxon>Eukaryota</taxon>
        <taxon>Viridiplantae</taxon>
        <taxon>Streptophyta</taxon>
        <taxon>Embryophyta</taxon>
        <taxon>Tracheophyta</taxon>
        <taxon>Spermatophyta</taxon>
        <taxon>Magnoliopsida</taxon>
        <taxon>eudicotyledons</taxon>
        <taxon>Gunneridae</taxon>
        <taxon>Pentapetalae</taxon>
        <taxon>rosids</taxon>
        <taxon>fabids</taxon>
        <taxon>Malpighiales</taxon>
        <taxon>Rhizophoraceae</taxon>
        <taxon>Rhizophora</taxon>
    </lineage>
</organism>
<sequence>MAACASTQQHINPCHLLTANMKPRSHSYILS</sequence>
<name>A0A2P2R1B9_RHIMU</name>
<protein>
    <submittedName>
        <fullName evidence="1">Uncharacterized protein</fullName>
    </submittedName>
</protein>
<proteinExistence type="predicted"/>
<reference evidence="1" key="1">
    <citation type="submission" date="2018-02" db="EMBL/GenBank/DDBJ databases">
        <title>Rhizophora mucronata_Transcriptome.</title>
        <authorList>
            <person name="Meera S.P."/>
            <person name="Sreeshan A."/>
            <person name="Augustine A."/>
        </authorList>
    </citation>
    <scope>NUCLEOTIDE SEQUENCE</scope>
    <source>
        <tissue evidence="1">Leaf</tissue>
    </source>
</reference>
<dbReference type="AlphaFoldDB" id="A0A2P2R1B9"/>
<evidence type="ECO:0000313" key="1">
    <source>
        <dbReference type="EMBL" id="MBX73055.1"/>
    </source>
</evidence>
<accession>A0A2P2R1B9</accession>
<dbReference type="EMBL" id="GGEC01092571">
    <property type="protein sequence ID" value="MBX73055.1"/>
    <property type="molecule type" value="Transcribed_RNA"/>
</dbReference>